<feature type="region of interest" description="Disordered" evidence="1">
    <location>
        <begin position="1"/>
        <end position="65"/>
    </location>
</feature>
<reference evidence="3" key="1">
    <citation type="submission" date="2018-02" db="EMBL/GenBank/DDBJ databases">
        <title>The complete genome of bacterial strain SGAirxxxx.</title>
        <authorList>
            <person name="Schuster S.C."/>
        </authorList>
    </citation>
    <scope>NUCLEOTIDE SEQUENCE [LARGE SCALE GENOMIC DNA]</scope>
    <source>
        <strain evidence="3">SGAir0734</strain>
    </source>
</reference>
<dbReference type="EMBL" id="CP027303">
    <property type="protein sequence ID" value="AWO76341.1"/>
    <property type="molecule type" value="Genomic_DNA"/>
</dbReference>
<dbReference type="Proteomes" id="UP000246996">
    <property type="component" value="Chromosome"/>
</dbReference>
<protein>
    <submittedName>
        <fullName evidence="2">Uncharacterized protein</fullName>
    </submittedName>
</protein>
<organism evidence="2 3">
    <name type="scientific">Geobacillus thermoleovorans</name>
    <name type="common">Bacillus thermoleovorans</name>
    <dbReference type="NCBI Taxonomy" id="33941"/>
    <lineage>
        <taxon>Bacteria</taxon>
        <taxon>Bacillati</taxon>
        <taxon>Bacillota</taxon>
        <taxon>Bacilli</taxon>
        <taxon>Bacillales</taxon>
        <taxon>Anoxybacillaceae</taxon>
        <taxon>Geobacillus</taxon>
        <taxon>Geobacillus thermoleovorans group</taxon>
    </lineage>
</organism>
<dbReference type="AlphaFoldDB" id="A0A2Z3ND11"/>
<accession>A0A2Z3ND11</accession>
<proteinExistence type="predicted"/>
<name>A0A2Z3ND11_GEOTH</name>
<evidence type="ECO:0000256" key="1">
    <source>
        <dbReference type="SAM" id="MobiDB-lite"/>
    </source>
</evidence>
<sequence>MMKQITRKGLLEGGNGEVHGEPQEGGEEDGTNRTDRSRREEESEWDETGIVTGESPASTQTSGKE</sequence>
<gene>
    <name evidence="2" type="ORF">C1N76_18840</name>
</gene>
<feature type="compositionally biased region" description="Basic and acidic residues" evidence="1">
    <location>
        <begin position="30"/>
        <end position="41"/>
    </location>
</feature>
<evidence type="ECO:0000313" key="2">
    <source>
        <dbReference type="EMBL" id="AWO76341.1"/>
    </source>
</evidence>
<feature type="compositionally biased region" description="Polar residues" evidence="1">
    <location>
        <begin position="55"/>
        <end position="65"/>
    </location>
</feature>
<evidence type="ECO:0000313" key="3">
    <source>
        <dbReference type="Proteomes" id="UP000246996"/>
    </source>
</evidence>